<dbReference type="GO" id="GO:0016020">
    <property type="term" value="C:membrane"/>
    <property type="evidence" value="ECO:0007669"/>
    <property type="project" value="UniProtKB-SubCell"/>
</dbReference>
<dbReference type="STRING" id="40318.SNOD_00755"/>
<feature type="transmembrane region" description="Helical" evidence="5">
    <location>
        <begin position="211"/>
        <end position="240"/>
    </location>
</feature>
<evidence type="ECO:0000256" key="4">
    <source>
        <dbReference type="ARBA" id="ARBA00023136"/>
    </source>
</evidence>
<dbReference type="InterPro" id="IPR051784">
    <property type="entry name" value="Nod_factor_ABC_transporter"/>
</dbReference>
<organism evidence="7 9">
    <name type="scientific">Streptomyces nodosus</name>
    <dbReference type="NCBI Taxonomy" id="40318"/>
    <lineage>
        <taxon>Bacteria</taxon>
        <taxon>Bacillati</taxon>
        <taxon>Actinomycetota</taxon>
        <taxon>Actinomycetes</taxon>
        <taxon>Kitasatosporales</taxon>
        <taxon>Streptomycetaceae</taxon>
        <taxon>Streptomyces</taxon>
    </lineage>
</organism>
<feature type="transmembrane region" description="Helical" evidence="5">
    <location>
        <begin position="49"/>
        <end position="69"/>
    </location>
</feature>
<reference evidence="8 10" key="3">
    <citation type="submission" date="2017-09" db="EMBL/GenBank/DDBJ databases">
        <title>Streptomyces genome completion.</title>
        <authorList>
            <person name="Lee N."/>
            <person name="Cho B.-K."/>
        </authorList>
    </citation>
    <scope>NUCLEOTIDE SEQUENCE [LARGE SCALE GENOMIC DNA]</scope>
    <source>
        <strain evidence="8 10">ATCC 14899</strain>
    </source>
</reference>
<keyword evidence="3 5" id="KW-1133">Transmembrane helix</keyword>
<dbReference type="InterPro" id="IPR013525">
    <property type="entry name" value="ABC2_TM"/>
</dbReference>
<dbReference type="EMBL" id="CP009313">
    <property type="protein sequence ID" value="AJE38779.1"/>
    <property type="molecule type" value="Genomic_DNA"/>
</dbReference>
<dbReference type="KEGG" id="snq:CP978_01115"/>
<evidence type="ECO:0000313" key="8">
    <source>
        <dbReference type="EMBL" id="QEV37360.1"/>
    </source>
</evidence>
<gene>
    <name evidence="8" type="ORF">CP978_01115</name>
    <name evidence="7" type="ORF">SNOD_00755</name>
</gene>
<accession>A0A0B5D6T6</accession>
<reference evidence="7 9" key="2">
    <citation type="journal article" date="2016" name="Appl. Microbiol. Biotechnol.">
        <title>Exploiting the genome sequence of Streptomyces nodosus for enhanced antibiotic production.</title>
        <authorList>
            <person name="Sweeney P."/>
            <person name="Murphy C.D."/>
            <person name="Caffrey P."/>
        </authorList>
    </citation>
    <scope>NUCLEOTIDE SEQUENCE [LARGE SCALE GENOMIC DNA]</scope>
    <source>
        <strain evidence="7 9">ATCC 14899</strain>
    </source>
</reference>
<evidence type="ECO:0000313" key="7">
    <source>
        <dbReference type="EMBL" id="AJE38779.1"/>
    </source>
</evidence>
<dbReference type="Pfam" id="PF01061">
    <property type="entry name" value="ABC2_membrane"/>
    <property type="match status" value="1"/>
</dbReference>
<feature type="transmembrane region" description="Helical" evidence="5">
    <location>
        <begin position="132"/>
        <end position="160"/>
    </location>
</feature>
<evidence type="ECO:0000259" key="6">
    <source>
        <dbReference type="Pfam" id="PF01061"/>
    </source>
</evidence>
<dbReference type="Proteomes" id="UP000031526">
    <property type="component" value="Chromosome"/>
</dbReference>
<protein>
    <submittedName>
        <fullName evidence="8">ABC transporter permease</fullName>
    </submittedName>
</protein>
<dbReference type="AlphaFoldDB" id="A0A0B5D6T6"/>
<keyword evidence="9" id="KW-1185">Reference proteome</keyword>
<feature type="transmembrane region" description="Helical" evidence="5">
    <location>
        <begin position="172"/>
        <end position="191"/>
    </location>
</feature>
<evidence type="ECO:0000256" key="3">
    <source>
        <dbReference type="ARBA" id="ARBA00022989"/>
    </source>
</evidence>
<dbReference type="OrthoDB" id="9255971at2"/>
<comment type="subcellular location">
    <subcellularLocation>
        <location evidence="1">Membrane</location>
        <topology evidence="1">Multi-pass membrane protein</topology>
    </subcellularLocation>
</comment>
<dbReference type="Proteomes" id="UP000325763">
    <property type="component" value="Chromosome"/>
</dbReference>
<evidence type="ECO:0000313" key="9">
    <source>
        <dbReference type="Proteomes" id="UP000031526"/>
    </source>
</evidence>
<dbReference type="EMBL" id="CP023747">
    <property type="protein sequence ID" value="QEV37360.1"/>
    <property type="molecule type" value="Genomic_DNA"/>
</dbReference>
<sequence>MTRQFWAAVTLQLRLSAATPDSYLICVTTPLFTTFIVTVDRWTGHQTQIGNAVVAPTLMALWMLALSVAGNAITEDRLLGTLEAQLGAPAPLAVTLFGRMCSVALIGLVAFAEAWTTVSLLGGTGWMPVPHPVVLICCLVTSSLAAAGTTTLLAPLYVLLPSARVLQNTLSYPLYLLGGLAVPLTMFPWWLRTVTHLIFLTWSADLMRASLAPAAVTAAPLRLLAIVALGAAGFLIGTVLMRRMIDRACREGTVVLT</sequence>
<evidence type="ECO:0000256" key="2">
    <source>
        <dbReference type="ARBA" id="ARBA00022692"/>
    </source>
</evidence>
<dbReference type="PANTHER" id="PTHR43229">
    <property type="entry name" value="NODULATION PROTEIN J"/>
    <property type="match status" value="1"/>
</dbReference>
<dbReference type="GO" id="GO:0140359">
    <property type="term" value="F:ABC-type transporter activity"/>
    <property type="evidence" value="ECO:0007669"/>
    <property type="project" value="InterPro"/>
</dbReference>
<dbReference type="RefSeq" id="WP_043436799.1">
    <property type="nucleotide sequence ID" value="NZ_CP009313.1"/>
</dbReference>
<proteinExistence type="predicted"/>
<evidence type="ECO:0000256" key="1">
    <source>
        <dbReference type="ARBA" id="ARBA00004141"/>
    </source>
</evidence>
<keyword evidence="4 5" id="KW-0472">Membrane</keyword>
<evidence type="ECO:0000313" key="10">
    <source>
        <dbReference type="Proteomes" id="UP000325763"/>
    </source>
</evidence>
<reference evidence="9" key="1">
    <citation type="submission" date="2014-09" db="EMBL/GenBank/DDBJ databases">
        <title>Sequence of the Streptomyces nodosus genome.</title>
        <authorList>
            <person name="Sweeney P."/>
            <person name="Stephens N."/>
            <person name="Murphy C."/>
            <person name="Caffrey P."/>
        </authorList>
    </citation>
    <scope>NUCLEOTIDE SEQUENCE [LARGE SCALE GENOMIC DNA]</scope>
    <source>
        <strain evidence="9">ATCC 14899</strain>
    </source>
</reference>
<evidence type="ECO:0000256" key="5">
    <source>
        <dbReference type="SAM" id="Phobius"/>
    </source>
</evidence>
<keyword evidence="2 5" id="KW-0812">Transmembrane</keyword>
<feature type="domain" description="ABC-2 type transporter transmembrane" evidence="6">
    <location>
        <begin position="3"/>
        <end position="210"/>
    </location>
</feature>
<name>A0A0B5D6T6_9ACTN</name>
<dbReference type="HOGENOM" id="CLU_089201_2_0_11"/>
<dbReference type="PANTHER" id="PTHR43229:SF2">
    <property type="entry name" value="NODULATION PROTEIN J"/>
    <property type="match status" value="1"/>
</dbReference>